<dbReference type="PANTHER" id="PTHR30065">
    <property type="entry name" value="FLAGELLAR BIOSYNTHETIC PROTEIN FLIR"/>
    <property type="match status" value="1"/>
</dbReference>
<evidence type="ECO:0000313" key="12">
    <source>
        <dbReference type="Proteomes" id="UP000001052"/>
    </source>
</evidence>
<dbReference type="Proteomes" id="UP000001052">
    <property type="component" value="Chromosome"/>
</dbReference>
<feature type="transmembrane region" description="Helical" evidence="10">
    <location>
        <begin position="12"/>
        <end position="31"/>
    </location>
</feature>
<evidence type="ECO:0000256" key="3">
    <source>
        <dbReference type="ARBA" id="ARBA00021717"/>
    </source>
</evidence>
<comment type="subcellular location">
    <subcellularLocation>
        <location evidence="10">Cell membrane</location>
        <topology evidence="10">Multi-pass membrane protein</topology>
    </subcellularLocation>
    <subcellularLocation>
        <location evidence="10">Bacterial flagellum basal body</location>
    </subcellularLocation>
</comment>
<dbReference type="PANTHER" id="PTHR30065:SF8">
    <property type="entry name" value="FLAGELLAR BIOSYNTHETIC PROTEIN FLIR"/>
    <property type="match status" value="1"/>
</dbReference>
<evidence type="ECO:0000256" key="2">
    <source>
        <dbReference type="ARBA" id="ARBA00009772"/>
    </source>
</evidence>
<organism evidence="11 12">
    <name type="scientific">Desulfohalobium retbaense (strain ATCC 49708 / DSM 5692 / JCM 16813 / HR100)</name>
    <dbReference type="NCBI Taxonomy" id="485915"/>
    <lineage>
        <taxon>Bacteria</taxon>
        <taxon>Pseudomonadati</taxon>
        <taxon>Thermodesulfobacteriota</taxon>
        <taxon>Desulfovibrionia</taxon>
        <taxon>Desulfovibrionales</taxon>
        <taxon>Desulfohalobiaceae</taxon>
        <taxon>Desulfohalobium</taxon>
    </lineage>
</organism>
<dbReference type="EMBL" id="CP001734">
    <property type="protein sequence ID" value="ACV67883.1"/>
    <property type="molecule type" value="Genomic_DNA"/>
</dbReference>
<feature type="transmembrane region" description="Helical" evidence="10">
    <location>
        <begin position="80"/>
        <end position="110"/>
    </location>
</feature>
<evidence type="ECO:0000256" key="1">
    <source>
        <dbReference type="ARBA" id="ARBA00002578"/>
    </source>
</evidence>
<dbReference type="InterPro" id="IPR002010">
    <property type="entry name" value="T3SS_IM_R"/>
</dbReference>
<gene>
    <name evidence="11" type="ordered locus">Dret_0586</name>
</gene>
<keyword evidence="12" id="KW-1185">Reference proteome</keyword>
<dbReference type="AlphaFoldDB" id="C8WYW7"/>
<name>C8WYW7_DESRD</name>
<dbReference type="GO" id="GO:0006605">
    <property type="term" value="P:protein targeting"/>
    <property type="evidence" value="ECO:0007669"/>
    <property type="project" value="UniProtKB-UniRule"/>
</dbReference>
<dbReference type="KEGG" id="drt:Dret_0586"/>
<accession>C8WYW7</accession>
<comment type="function">
    <text evidence="1 10">Role in flagellar biosynthesis.</text>
</comment>
<dbReference type="GO" id="GO:0044780">
    <property type="term" value="P:bacterial-type flagellum assembly"/>
    <property type="evidence" value="ECO:0007669"/>
    <property type="project" value="UniProtKB-UniRule"/>
</dbReference>
<dbReference type="Pfam" id="PF01311">
    <property type="entry name" value="Bac_export_1"/>
    <property type="match status" value="1"/>
</dbReference>
<dbReference type="HOGENOM" id="CLU_063626_2_1_7"/>
<keyword evidence="6 10" id="KW-1133">Transmembrane helix</keyword>
<dbReference type="GO" id="GO:0009425">
    <property type="term" value="C:bacterial-type flagellum basal body"/>
    <property type="evidence" value="ECO:0007669"/>
    <property type="project" value="UniProtKB-SubCell"/>
</dbReference>
<evidence type="ECO:0000256" key="8">
    <source>
        <dbReference type="ARBA" id="ARBA00023143"/>
    </source>
</evidence>
<feature type="transmembrane region" description="Helical" evidence="10">
    <location>
        <begin position="188"/>
        <end position="208"/>
    </location>
</feature>
<evidence type="ECO:0000256" key="4">
    <source>
        <dbReference type="ARBA" id="ARBA00022475"/>
    </source>
</evidence>
<dbReference type="NCBIfam" id="TIGR01400">
    <property type="entry name" value="fliR"/>
    <property type="match status" value="1"/>
</dbReference>
<proteinExistence type="inferred from homology"/>
<evidence type="ECO:0000256" key="6">
    <source>
        <dbReference type="ARBA" id="ARBA00022989"/>
    </source>
</evidence>
<evidence type="ECO:0000256" key="10">
    <source>
        <dbReference type="RuleBase" id="RU362071"/>
    </source>
</evidence>
<reference evidence="11 12" key="2">
    <citation type="journal article" date="2010" name="Stand. Genomic Sci.">
        <title>Complete genome sequence of Desulfohalobium retbaense type strain (HR(100)).</title>
        <authorList>
            <person name="Spring S."/>
            <person name="Nolan M."/>
            <person name="Lapidus A."/>
            <person name="Glavina Del Rio T."/>
            <person name="Copeland A."/>
            <person name="Tice H."/>
            <person name="Cheng J.F."/>
            <person name="Lucas S."/>
            <person name="Land M."/>
            <person name="Chen F."/>
            <person name="Bruce D."/>
            <person name="Goodwin L."/>
            <person name="Pitluck S."/>
            <person name="Ivanova N."/>
            <person name="Mavromatis K."/>
            <person name="Mikhailova N."/>
            <person name="Pati A."/>
            <person name="Chen A."/>
            <person name="Palaniappan K."/>
            <person name="Hauser L."/>
            <person name="Chang Y.J."/>
            <person name="Jeffries C.D."/>
            <person name="Munk C."/>
            <person name="Kiss H."/>
            <person name="Chain P."/>
            <person name="Han C."/>
            <person name="Brettin T."/>
            <person name="Detter J.C."/>
            <person name="Schuler E."/>
            <person name="Goker M."/>
            <person name="Rohde M."/>
            <person name="Bristow J."/>
            <person name="Eisen J.A."/>
            <person name="Markowitz V."/>
            <person name="Hugenholtz P."/>
            <person name="Kyrpides N.C."/>
            <person name="Klenk H.P."/>
        </authorList>
    </citation>
    <scope>NUCLEOTIDE SEQUENCE [LARGE SCALE GENOMIC DNA]</scope>
    <source>
        <strain evidence="11 12">DSM 5692</strain>
    </source>
</reference>
<dbReference type="GO" id="GO:0005886">
    <property type="term" value="C:plasma membrane"/>
    <property type="evidence" value="ECO:0007669"/>
    <property type="project" value="UniProtKB-SubCell"/>
</dbReference>
<dbReference type="RefSeq" id="WP_015751041.1">
    <property type="nucleotide sequence ID" value="NC_013223.1"/>
</dbReference>
<keyword evidence="8 10" id="KW-0975">Bacterial flagellum</keyword>
<feature type="transmembrane region" description="Helical" evidence="10">
    <location>
        <begin position="220"/>
        <end position="241"/>
    </location>
</feature>
<comment type="similarity">
    <text evidence="2 10">Belongs to the FliR/MopE/SpaR family.</text>
</comment>
<evidence type="ECO:0000256" key="7">
    <source>
        <dbReference type="ARBA" id="ARBA00023136"/>
    </source>
</evidence>
<keyword evidence="11" id="KW-0969">Cilium</keyword>
<keyword evidence="11" id="KW-0282">Flagellum</keyword>
<evidence type="ECO:0000256" key="5">
    <source>
        <dbReference type="ARBA" id="ARBA00022692"/>
    </source>
</evidence>
<reference evidence="12" key="1">
    <citation type="submission" date="2009-09" db="EMBL/GenBank/DDBJ databases">
        <title>The complete chromosome of Desulfohalobium retbaense DSM 5692.</title>
        <authorList>
            <consortium name="US DOE Joint Genome Institute (JGI-PGF)"/>
            <person name="Lucas S."/>
            <person name="Copeland A."/>
            <person name="Lapidus A."/>
            <person name="Glavina del Rio T."/>
            <person name="Dalin E."/>
            <person name="Tice H."/>
            <person name="Bruce D."/>
            <person name="Goodwin L."/>
            <person name="Pitluck S."/>
            <person name="Kyrpides N."/>
            <person name="Mavromatis K."/>
            <person name="Ivanova N."/>
            <person name="Mikhailova N."/>
            <person name="Munk A.C."/>
            <person name="Brettin T."/>
            <person name="Detter J.C."/>
            <person name="Han C."/>
            <person name="Tapia R."/>
            <person name="Larimer F."/>
            <person name="Land M."/>
            <person name="Hauser L."/>
            <person name="Markowitz V."/>
            <person name="Cheng J.-F."/>
            <person name="Hugenholtz P."/>
            <person name="Woyke T."/>
            <person name="Wu D."/>
            <person name="Spring S."/>
            <person name="Klenk H.-P."/>
            <person name="Eisen J.A."/>
        </authorList>
    </citation>
    <scope>NUCLEOTIDE SEQUENCE [LARGE SCALE GENOMIC DNA]</scope>
    <source>
        <strain evidence="12">DSM 5692</strain>
    </source>
</reference>
<dbReference type="PRINTS" id="PR00953">
    <property type="entry name" value="TYPE3IMRPROT"/>
</dbReference>
<keyword evidence="5 10" id="KW-0812">Transmembrane</keyword>
<keyword evidence="7 10" id="KW-0472">Membrane</keyword>
<feature type="transmembrane region" description="Helical" evidence="10">
    <location>
        <begin position="43"/>
        <end position="60"/>
    </location>
</feature>
<sequence>MDLEALLSQHWPSFLLCFIRVAAIIGSMPVLSGGQTPARLRAGLALVLAVIIFPAVDGTIPDINFAPLRLFVLGSQEVLLGLMLGFIGRLLFLAAQFGGTILGFQMGFAAANILDPQSQQQIQLMSQFQNVLASLVFLAVDGHHVFLRSLARSFEVVPPGGGLHLQDAVPSMVAMTGEMFVLGLQLTAPIYVILILSDFILGIMSRIFPQLNAFMLKFPINIGVAFFFLGLSAEFIVSILISEFNGLAQRLVEFFELVRQ</sequence>
<dbReference type="InterPro" id="IPR006303">
    <property type="entry name" value="FliR"/>
</dbReference>
<keyword evidence="11" id="KW-0966">Cell projection</keyword>
<protein>
    <recommendedName>
        <fullName evidence="3 9">Flagellar biosynthetic protein FliR</fullName>
    </recommendedName>
</protein>
<dbReference type="eggNOG" id="COG1684">
    <property type="taxonomic scope" value="Bacteria"/>
</dbReference>
<dbReference type="STRING" id="485915.Dret_0586"/>
<evidence type="ECO:0000256" key="9">
    <source>
        <dbReference type="NCBIfam" id="TIGR01400"/>
    </source>
</evidence>
<keyword evidence="4 10" id="KW-1003">Cell membrane</keyword>
<dbReference type="OrthoDB" id="9797790at2"/>
<evidence type="ECO:0000313" key="11">
    <source>
        <dbReference type="EMBL" id="ACV67883.1"/>
    </source>
</evidence>